<name>A0A2N3PVI9_9PROT</name>
<dbReference type="Proteomes" id="UP000233293">
    <property type="component" value="Unassembled WGS sequence"/>
</dbReference>
<dbReference type="EMBL" id="PIUM01000011">
    <property type="protein sequence ID" value="PKU24426.1"/>
    <property type="molecule type" value="Genomic_DNA"/>
</dbReference>
<evidence type="ECO:0000313" key="1">
    <source>
        <dbReference type="EMBL" id="PKU24426.1"/>
    </source>
</evidence>
<sequence>MALAALPLIPSGAAAQGTLTQPRMQIYAGPLHREYLGCLNCDRYDVNSVWNGYGPYGWDNGYAGASHFAVYRAPHGRYSACDPFAADPPILLDTSGKDYGRLNVSATRADGICGPHGAPSICETLKNMCERNQEPPQ</sequence>
<reference evidence="2" key="1">
    <citation type="submission" date="2017-12" db="EMBL/GenBank/DDBJ databases">
        <title>Draft genome sequence of Telmatospirillum siberiense 26-4b1T, an acidotolerant peatland alphaproteobacterium potentially involved in sulfur cycling.</title>
        <authorList>
            <person name="Hausmann B."/>
            <person name="Pjevac P."/>
            <person name="Schreck K."/>
            <person name="Herbold C.W."/>
            <person name="Daims H."/>
            <person name="Wagner M."/>
            <person name="Pester M."/>
            <person name="Loy A."/>
        </authorList>
    </citation>
    <scope>NUCLEOTIDE SEQUENCE [LARGE SCALE GENOMIC DNA]</scope>
    <source>
        <strain evidence="2">26-4b1</strain>
    </source>
</reference>
<proteinExistence type="predicted"/>
<keyword evidence="2" id="KW-1185">Reference proteome</keyword>
<comment type="caution">
    <text evidence="1">The sequence shown here is derived from an EMBL/GenBank/DDBJ whole genome shotgun (WGS) entry which is preliminary data.</text>
</comment>
<evidence type="ECO:0000313" key="2">
    <source>
        <dbReference type="Proteomes" id="UP000233293"/>
    </source>
</evidence>
<dbReference type="AlphaFoldDB" id="A0A2N3PVI9"/>
<protein>
    <submittedName>
        <fullName evidence="1">Uncharacterized protein</fullName>
    </submittedName>
</protein>
<gene>
    <name evidence="1" type="ORF">CWS72_11290</name>
</gene>
<organism evidence="1 2">
    <name type="scientific">Telmatospirillum siberiense</name>
    <dbReference type="NCBI Taxonomy" id="382514"/>
    <lineage>
        <taxon>Bacteria</taxon>
        <taxon>Pseudomonadati</taxon>
        <taxon>Pseudomonadota</taxon>
        <taxon>Alphaproteobacteria</taxon>
        <taxon>Rhodospirillales</taxon>
        <taxon>Rhodospirillaceae</taxon>
        <taxon>Telmatospirillum</taxon>
    </lineage>
</organism>
<accession>A0A2N3PVI9</accession>